<dbReference type="AlphaFoldDB" id="A0A2G5V9L9"/>
<comment type="caution">
    <text evidence="2">The sequence shown here is derived from an EMBL/GenBank/DDBJ whole genome shotgun (WGS) entry which is preliminary data.</text>
</comment>
<evidence type="ECO:0000313" key="3">
    <source>
        <dbReference type="Proteomes" id="UP000230233"/>
    </source>
</evidence>
<organism evidence="2 3">
    <name type="scientific">Caenorhabditis nigoni</name>
    <dbReference type="NCBI Taxonomy" id="1611254"/>
    <lineage>
        <taxon>Eukaryota</taxon>
        <taxon>Metazoa</taxon>
        <taxon>Ecdysozoa</taxon>
        <taxon>Nematoda</taxon>
        <taxon>Chromadorea</taxon>
        <taxon>Rhabditida</taxon>
        <taxon>Rhabditina</taxon>
        <taxon>Rhabditomorpha</taxon>
        <taxon>Rhabditoidea</taxon>
        <taxon>Rhabditidae</taxon>
        <taxon>Peloderinae</taxon>
        <taxon>Caenorhabditis</taxon>
    </lineage>
</organism>
<evidence type="ECO:0008006" key="4">
    <source>
        <dbReference type="Google" id="ProtNLM"/>
    </source>
</evidence>
<dbReference type="EMBL" id="PDUG01000002">
    <property type="protein sequence ID" value="PIC48478.1"/>
    <property type="molecule type" value="Genomic_DNA"/>
</dbReference>
<accession>A0A2G5V9L9</accession>
<name>A0A2G5V9L9_9PELO</name>
<feature type="chain" id="PRO_5013774712" description="SCP domain-containing protein" evidence="1">
    <location>
        <begin position="17"/>
        <end position="188"/>
    </location>
</feature>
<reference evidence="3" key="1">
    <citation type="submission" date="2017-10" db="EMBL/GenBank/DDBJ databases">
        <title>Rapid genome shrinkage in a self-fertile nematode reveals novel sperm competition proteins.</title>
        <authorList>
            <person name="Yin D."/>
            <person name="Schwarz E.M."/>
            <person name="Thomas C.G."/>
            <person name="Felde R.L."/>
            <person name="Korf I.F."/>
            <person name="Cutter A.D."/>
            <person name="Schartner C.M."/>
            <person name="Ralston E.J."/>
            <person name="Meyer B.J."/>
            <person name="Haag E.S."/>
        </authorList>
    </citation>
    <scope>NUCLEOTIDE SEQUENCE [LARGE SCALE GENOMIC DNA]</scope>
    <source>
        <strain evidence="3">JU1422</strain>
    </source>
</reference>
<evidence type="ECO:0000313" key="2">
    <source>
        <dbReference type="EMBL" id="PIC48478.1"/>
    </source>
</evidence>
<proteinExistence type="predicted"/>
<keyword evidence="1" id="KW-0732">Signal</keyword>
<gene>
    <name evidence="2" type="primary">Cnig_chr_II.g7432</name>
    <name evidence="2" type="ORF">B9Z55_007432</name>
</gene>
<evidence type="ECO:0000256" key="1">
    <source>
        <dbReference type="SAM" id="SignalP"/>
    </source>
</evidence>
<dbReference type="Proteomes" id="UP000230233">
    <property type="component" value="Chromosome II"/>
</dbReference>
<feature type="signal peptide" evidence="1">
    <location>
        <begin position="1"/>
        <end position="16"/>
    </location>
</feature>
<protein>
    <recommendedName>
        <fullName evidence="4">SCP domain-containing protein</fullName>
    </recommendedName>
</protein>
<keyword evidence="3" id="KW-1185">Reference proteome</keyword>
<sequence length="188" mass="20244">MKSLLILLLLVPTTFCLSNGFSRGFCLQLINAARSAFADKLQLANMNELVYNKKLEKKALEQLSYSGPCPQPSIISQNHLDVYLNVKGHDLIVDLLSATGSTQMACVRSKCEDEDVISIVADVQDSSPVSGPPGSQCSTGRLANSQGLCTQEYSRGGYARKGTGKDLAIKTLETALDVAIFGGGLWWL</sequence>
<dbReference type="OrthoDB" id="5864710at2759"/>